<dbReference type="EMBL" id="GDID01004615">
    <property type="protein sequence ID" value="JAP91991.1"/>
    <property type="molecule type" value="Transcribed_RNA"/>
</dbReference>
<evidence type="ECO:0000313" key="2">
    <source>
        <dbReference type="EMBL" id="JAP91991.1"/>
    </source>
</evidence>
<evidence type="ECO:0000256" key="1">
    <source>
        <dbReference type="SAM" id="MobiDB-lite"/>
    </source>
</evidence>
<proteinExistence type="predicted"/>
<feature type="region of interest" description="Disordered" evidence="1">
    <location>
        <begin position="1"/>
        <end position="26"/>
    </location>
</feature>
<gene>
    <name evidence="2" type="ORF">TPC1_16208</name>
</gene>
<feature type="compositionally biased region" description="Basic and acidic residues" evidence="1">
    <location>
        <begin position="9"/>
        <end position="20"/>
    </location>
</feature>
<protein>
    <submittedName>
        <fullName evidence="2">Uncharacterized protein</fullName>
    </submittedName>
</protein>
<reference evidence="2" key="1">
    <citation type="submission" date="2015-07" db="EMBL/GenBank/DDBJ databases">
        <title>Adaptation to a free-living lifestyle via gene acquisitions in the diplomonad Trepomonas sp. PC1.</title>
        <authorList>
            <person name="Xu F."/>
            <person name="Jerlstrom-Hultqvist J."/>
            <person name="Kolisko M."/>
            <person name="Simpson A.G.B."/>
            <person name="Roger A.J."/>
            <person name="Svard S.G."/>
            <person name="Andersson J.O."/>
        </authorList>
    </citation>
    <scope>NUCLEOTIDE SEQUENCE</scope>
    <source>
        <strain evidence="2">PC1</strain>
    </source>
</reference>
<feature type="compositionally biased region" description="Low complexity" evidence="1">
    <location>
        <begin position="175"/>
        <end position="194"/>
    </location>
</feature>
<accession>A0A146K8Z0</accession>
<name>A0A146K8Z0_9EUKA</name>
<feature type="non-terminal residue" evidence="2">
    <location>
        <position position="1"/>
    </location>
</feature>
<dbReference type="AlphaFoldDB" id="A0A146K8Z0"/>
<organism evidence="2">
    <name type="scientific">Trepomonas sp. PC1</name>
    <dbReference type="NCBI Taxonomy" id="1076344"/>
    <lineage>
        <taxon>Eukaryota</taxon>
        <taxon>Metamonada</taxon>
        <taxon>Diplomonadida</taxon>
        <taxon>Hexamitidae</taxon>
        <taxon>Hexamitinae</taxon>
        <taxon>Trepomonas</taxon>
    </lineage>
</organism>
<sequence length="366" mass="44057">QNSTQVRHQQQEEYRHELEHQQQVNQNKEYFIPKLRDGRMSDEEFRKFEFKRMEYFKNSYLDRVAKNDKNISSVHHQEAEELAKHDKEFARRLAEARKAAYQLGHKQFSDDIPVKTNSKFEQLKLMQKQRDEQKKYNDQLERDAQNNQPESSFEEQQRQYEPMLEPLPQLKQKPHSPQRQQHYQSRQQTPQVYQQPQQPVQIVVQQPQQPQYIPQYIQPPQYIQQPYQQMPDISALLQVQKPSQFEYQLMSELQLQKQLLTDLKEKESLNKAAAVEKKILELEQIIRQQNFEKQNMEDSRLAEHQQQLKKVTSVGAYKVKNVEILSELRRADTVPQIKYVHEKEVFDQNLSKRQKILQMIDQDLGF</sequence>
<feature type="region of interest" description="Disordered" evidence="1">
    <location>
        <begin position="168"/>
        <end position="194"/>
    </location>
</feature>